<keyword evidence="2" id="KW-1185">Reference proteome</keyword>
<evidence type="ECO:0000313" key="2">
    <source>
        <dbReference type="Proteomes" id="UP001500483"/>
    </source>
</evidence>
<gene>
    <name evidence="1" type="ORF">GCM10020366_39100</name>
</gene>
<name>A0ABP6RRP6_9PSEU</name>
<sequence>MADGSTVFWIRVAVGGDPHRGGRLVRSLRDELRDALGIQVSLATEQDAPGPLLWASLGSSGAVTAPALLCAISEWCARDASHEVELVLGGRSIWLSGRPNECPELVRALPRDLRADA</sequence>
<accession>A0ABP6RRP6</accession>
<dbReference type="EMBL" id="BAAAYK010000038">
    <property type="protein sequence ID" value="GAA3360172.1"/>
    <property type="molecule type" value="Genomic_DNA"/>
</dbReference>
<dbReference type="RefSeq" id="WP_258341630.1">
    <property type="nucleotide sequence ID" value="NZ_BAAAYK010000038.1"/>
</dbReference>
<dbReference type="Proteomes" id="UP001500483">
    <property type="component" value="Unassembled WGS sequence"/>
</dbReference>
<proteinExistence type="predicted"/>
<organism evidence="1 2">
    <name type="scientific">Saccharopolyspora gregorii</name>
    <dbReference type="NCBI Taxonomy" id="33914"/>
    <lineage>
        <taxon>Bacteria</taxon>
        <taxon>Bacillati</taxon>
        <taxon>Actinomycetota</taxon>
        <taxon>Actinomycetes</taxon>
        <taxon>Pseudonocardiales</taxon>
        <taxon>Pseudonocardiaceae</taxon>
        <taxon>Saccharopolyspora</taxon>
    </lineage>
</organism>
<protein>
    <submittedName>
        <fullName evidence="1">Uncharacterized protein</fullName>
    </submittedName>
</protein>
<reference evidence="2" key="1">
    <citation type="journal article" date="2019" name="Int. J. Syst. Evol. Microbiol.">
        <title>The Global Catalogue of Microorganisms (GCM) 10K type strain sequencing project: providing services to taxonomists for standard genome sequencing and annotation.</title>
        <authorList>
            <consortium name="The Broad Institute Genomics Platform"/>
            <consortium name="The Broad Institute Genome Sequencing Center for Infectious Disease"/>
            <person name="Wu L."/>
            <person name="Ma J."/>
        </authorList>
    </citation>
    <scope>NUCLEOTIDE SEQUENCE [LARGE SCALE GENOMIC DNA]</scope>
    <source>
        <strain evidence="2">JCM 9687</strain>
    </source>
</reference>
<comment type="caution">
    <text evidence="1">The sequence shown here is derived from an EMBL/GenBank/DDBJ whole genome shotgun (WGS) entry which is preliminary data.</text>
</comment>
<evidence type="ECO:0000313" key="1">
    <source>
        <dbReference type="EMBL" id="GAA3360172.1"/>
    </source>
</evidence>